<organism evidence="13 14">
    <name type="scientific">Malassezia psittaci</name>
    <dbReference type="NCBI Taxonomy" id="1821823"/>
    <lineage>
        <taxon>Eukaryota</taxon>
        <taxon>Fungi</taxon>
        <taxon>Dikarya</taxon>
        <taxon>Basidiomycota</taxon>
        <taxon>Ustilaginomycotina</taxon>
        <taxon>Malasseziomycetes</taxon>
        <taxon>Malasseziales</taxon>
        <taxon>Malasseziaceae</taxon>
        <taxon>Malassezia</taxon>
    </lineage>
</organism>
<evidence type="ECO:0000256" key="4">
    <source>
        <dbReference type="ARBA" id="ARBA00022448"/>
    </source>
</evidence>
<keyword evidence="9" id="KW-0175">Coiled coil</keyword>
<evidence type="ECO:0000256" key="7">
    <source>
        <dbReference type="ARBA" id="ARBA00023136"/>
    </source>
</evidence>
<evidence type="ECO:0000259" key="12">
    <source>
        <dbReference type="Pfam" id="PF20671"/>
    </source>
</evidence>
<reference evidence="13" key="1">
    <citation type="submission" date="2023-02" db="EMBL/GenBank/DDBJ databases">
        <title>Mating type loci evolution in Malassezia.</title>
        <authorList>
            <person name="Coelho M.A."/>
        </authorList>
    </citation>
    <scope>NUCLEOTIDE SEQUENCE</scope>
    <source>
        <strain evidence="13">CBS 14136</strain>
    </source>
</reference>
<evidence type="ECO:0000259" key="11">
    <source>
        <dbReference type="Pfam" id="PF04136"/>
    </source>
</evidence>
<comment type="similarity">
    <text evidence="2">Belongs to the COG3 family.</text>
</comment>
<keyword evidence="6" id="KW-0333">Golgi apparatus</keyword>
<dbReference type="GO" id="GO:0006886">
    <property type="term" value="P:intracellular protein transport"/>
    <property type="evidence" value="ECO:0007669"/>
    <property type="project" value="InterPro"/>
</dbReference>
<feature type="compositionally biased region" description="Low complexity" evidence="10">
    <location>
        <begin position="686"/>
        <end position="702"/>
    </location>
</feature>
<proteinExistence type="inferred from homology"/>
<dbReference type="InterPro" id="IPR048685">
    <property type="entry name" value="COG3_C"/>
</dbReference>
<evidence type="ECO:0000256" key="9">
    <source>
        <dbReference type="SAM" id="Coils"/>
    </source>
</evidence>
<protein>
    <recommendedName>
        <fullName evidence="3">Conserved oligomeric Golgi complex subunit 3</fullName>
    </recommendedName>
    <alternativeName>
        <fullName evidence="8">Component of oligomeric Golgi complex 3</fullName>
    </alternativeName>
</protein>
<dbReference type="PANTHER" id="PTHR13302:SF8">
    <property type="entry name" value="CONSERVED OLIGOMERIC GOLGI COMPLEX SUBUNIT 3"/>
    <property type="match status" value="1"/>
</dbReference>
<dbReference type="InterPro" id="IPR048320">
    <property type="entry name" value="COG3_N"/>
</dbReference>
<dbReference type="PANTHER" id="PTHR13302">
    <property type="entry name" value="CONSERVED OLIGOMERIC GOLGI COMPLEX COMPONENT 3"/>
    <property type="match status" value="1"/>
</dbReference>
<evidence type="ECO:0000256" key="10">
    <source>
        <dbReference type="SAM" id="MobiDB-lite"/>
    </source>
</evidence>
<evidence type="ECO:0000256" key="6">
    <source>
        <dbReference type="ARBA" id="ARBA00023034"/>
    </source>
</evidence>
<dbReference type="EMBL" id="CP118375">
    <property type="protein sequence ID" value="WFD42720.1"/>
    <property type="molecule type" value="Genomic_DNA"/>
</dbReference>
<feature type="region of interest" description="Disordered" evidence="10">
    <location>
        <begin position="686"/>
        <end position="709"/>
    </location>
</feature>
<evidence type="ECO:0000256" key="3">
    <source>
        <dbReference type="ARBA" id="ARBA00020976"/>
    </source>
</evidence>
<evidence type="ECO:0000256" key="8">
    <source>
        <dbReference type="ARBA" id="ARBA00031339"/>
    </source>
</evidence>
<dbReference type="GO" id="GO:0005801">
    <property type="term" value="C:cis-Golgi network"/>
    <property type="evidence" value="ECO:0007669"/>
    <property type="project" value="InterPro"/>
</dbReference>
<feature type="domain" description="Conserved oligomeric Golgi complex subunit 3 C-terminal" evidence="12">
    <location>
        <begin position="262"/>
        <end position="636"/>
    </location>
</feature>
<evidence type="ECO:0000256" key="1">
    <source>
        <dbReference type="ARBA" id="ARBA00004395"/>
    </source>
</evidence>
<dbReference type="GO" id="GO:0017119">
    <property type="term" value="C:Golgi transport complex"/>
    <property type="evidence" value="ECO:0007669"/>
    <property type="project" value="TreeGrafter"/>
</dbReference>
<keyword evidence="14" id="KW-1185">Reference proteome</keyword>
<keyword evidence="7" id="KW-0472">Membrane</keyword>
<dbReference type="Pfam" id="PF20671">
    <property type="entry name" value="COG3_C"/>
    <property type="match status" value="1"/>
</dbReference>
<dbReference type="GO" id="GO:0007030">
    <property type="term" value="P:Golgi organization"/>
    <property type="evidence" value="ECO:0007669"/>
    <property type="project" value="TreeGrafter"/>
</dbReference>
<keyword evidence="4" id="KW-0813">Transport</keyword>
<sequence>MSAGESSSDAAFSLEDWYANVAPLTETQRLSVSRISAWTSRPIEKEDAIEPNPPKDTWTIANRMESLAEDVDSMDAKLYDSRIQTVENMVGKLDELLQLVEAAQTDLGQLQDALSFVEGHARDFLAKANTMLTDQHQVDVLREEVALRLSYFSVLPQATALASMSTSNVLDEPAFLDTLKRLELALQFMNTHKNYIDAHLYQMRLAHCVVRILEMIRTQFTKQGALRTEAAIAQLQEANQTRDYSSDTGRLTLDSSLITEALFDSFRADQQKLRPYFAQIESMGPTVKIASPAAASELEKEFEECRKTLVRWRKVLSGEFLQMYLSDHSLRINNDKQYDLKTAVLDASMLAQGLAFREVFFYHKYFRISQSKNDSECNAALVDLLYAFGADFGKFIAPFLPKDAQLADLIDMTDCVRQGTKIAKADIVSAEDMAEGFDTAQYYTIAVSWSEPVLNELGSRIVSSAQSVITRDIIQFTPSHEDLMYPACLYDNREELFEEQRALVHSTKSKVLQHTKRNSVIGVGLLESLVSKDPADTSMFSRPSESVFASWYKPIRTALDLLATLHTRIPLTFLVELGMRIIQSAQDAVAHGASLLLQGKFGSEDGGVGAVDGYLFELRHLFVLRELYYSVEIAYRGTKDGDHHRNIPYDTRPSSSPGQAFGVRMPDVSLVLDTIHSVWGSTRLLSRSEPQSSSSTQGSKETNQATPSVMHSTYTQLQARIEETKEKVIGLAASTFALPLQIFVAQTEKENVQTIAPTKALAAWSTFQQGLEVNSVNLQEKLPMYISDEATIQEVVDGTVAKIIATFNVYKANVLEGVSRCNPSEVPKELSSLVPSSDLHELLKRRLLPASDLMRNTS</sequence>
<dbReference type="GO" id="GO:0000139">
    <property type="term" value="C:Golgi membrane"/>
    <property type="evidence" value="ECO:0007669"/>
    <property type="project" value="UniProtKB-SubCell"/>
</dbReference>
<feature type="domain" description="Conserved oligomeric Golgi complex subunit 3 N-terminal" evidence="11">
    <location>
        <begin position="84"/>
        <end position="222"/>
    </location>
</feature>
<feature type="coiled-coil region" evidence="9">
    <location>
        <begin position="86"/>
        <end position="113"/>
    </location>
</feature>
<evidence type="ECO:0000256" key="5">
    <source>
        <dbReference type="ARBA" id="ARBA00022927"/>
    </source>
</evidence>
<comment type="subcellular location">
    <subcellularLocation>
        <location evidence="1">Golgi apparatus membrane</location>
        <topology evidence="1">Peripheral membrane protein</topology>
    </subcellularLocation>
</comment>
<keyword evidence="5" id="KW-0653">Protein transport</keyword>
<dbReference type="AlphaFoldDB" id="A0AAF0JDS4"/>
<evidence type="ECO:0000256" key="2">
    <source>
        <dbReference type="ARBA" id="ARBA00009936"/>
    </source>
</evidence>
<evidence type="ECO:0000313" key="13">
    <source>
        <dbReference type="EMBL" id="WFD42720.1"/>
    </source>
</evidence>
<dbReference type="InterPro" id="IPR007265">
    <property type="entry name" value="COG_su3"/>
</dbReference>
<gene>
    <name evidence="13" type="primary">COG3</name>
    <name evidence="13" type="ORF">MPSI1_001369</name>
</gene>
<name>A0AAF0JDS4_9BASI</name>
<accession>A0AAF0JDS4</accession>
<dbReference type="GO" id="GO:0006891">
    <property type="term" value="P:intra-Golgi vesicle-mediated transport"/>
    <property type="evidence" value="ECO:0007669"/>
    <property type="project" value="TreeGrafter"/>
</dbReference>
<dbReference type="Pfam" id="PF04136">
    <property type="entry name" value="COG3_N"/>
    <property type="match status" value="1"/>
</dbReference>
<dbReference type="Proteomes" id="UP001214628">
    <property type="component" value="Chromosome 1"/>
</dbReference>
<evidence type="ECO:0000313" key="14">
    <source>
        <dbReference type="Proteomes" id="UP001214628"/>
    </source>
</evidence>